<sequence length="129" mass="16087">MEYFDYDLETPAKDFDVEEFLRRSEENAEQRLEEELERIEKQLDDRQQLFEDARDELESKIELYLERLETAYRTRGSPEELKQLIDEVYQELRREKLKHWRDKQELETERREILREINELEHSDVEHLL</sequence>
<comment type="caution">
    <text evidence="2">The sequence shown here is derived from an EMBL/GenBank/DDBJ whole genome shotgun (WGS) entry which is preliminary data.</text>
</comment>
<dbReference type="RefSeq" id="WP_142979269.1">
    <property type="nucleotide sequence ID" value="NZ_RKLU01000002.1"/>
</dbReference>
<evidence type="ECO:0000256" key="1">
    <source>
        <dbReference type="SAM" id="Coils"/>
    </source>
</evidence>
<evidence type="ECO:0000313" key="3">
    <source>
        <dbReference type="Proteomes" id="UP000705823"/>
    </source>
</evidence>
<protein>
    <submittedName>
        <fullName evidence="2">Uncharacterized protein</fullName>
    </submittedName>
</protein>
<dbReference type="EMBL" id="RKLU01000002">
    <property type="protein sequence ID" value="TQQ83005.1"/>
    <property type="molecule type" value="Genomic_DNA"/>
</dbReference>
<dbReference type="Pfam" id="PF26406">
    <property type="entry name" value="DUF8104"/>
    <property type="match status" value="1"/>
</dbReference>
<accession>A0A8J8PAV7</accession>
<feature type="coiled-coil region" evidence="1">
    <location>
        <begin position="18"/>
        <end position="74"/>
    </location>
</feature>
<keyword evidence="1" id="KW-0175">Coiled coil</keyword>
<proteinExistence type="predicted"/>
<evidence type="ECO:0000313" key="2">
    <source>
        <dbReference type="EMBL" id="TQQ83005.1"/>
    </source>
</evidence>
<dbReference type="AlphaFoldDB" id="A0A8J8PAV7"/>
<dbReference type="InterPro" id="IPR058417">
    <property type="entry name" value="DUF8104"/>
</dbReference>
<dbReference type="Proteomes" id="UP000705823">
    <property type="component" value="Unassembled WGS sequence"/>
</dbReference>
<gene>
    <name evidence="2" type="ORF">EGH24_06120</name>
</gene>
<keyword evidence="3" id="KW-1185">Reference proteome</keyword>
<reference evidence="2" key="1">
    <citation type="submission" date="2019-02" db="EMBL/GenBank/DDBJ databases">
        <title>Halonotius sp. a new haloarchaeum isolated from saline soil.</title>
        <authorList>
            <person name="Duran-Viseras A."/>
            <person name="Sanchez-Porro C."/>
            <person name="Ventosa A."/>
        </authorList>
    </citation>
    <scope>NUCLEOTIDE SEQUENCE</scope>
    <source>
        <strain evidence="2">F15B</strain>
    </source>
</reference>
<organism evidence="2 3">
    <name type="scientific">Halonotius terrestris</name>
    <dbReference type="NCBI Taxonomy" id="2487750"/>
    <lineage>
        <taxon>Archaea</taxon>
        <taxon>Methanobacteriati</taxon>
        <taxon>Methanobacteriota</taxon>
        <taxon>Stenosarchaea group</taxon>
        <taxon>Halobacteria</taxon>
        <taxon>Halobacteriales</taxon>
        <taxon>Haloferacaceae</taxon>
        <taxon>Halonotius</taxon>
    </lineage>
</organism>
<name>A0A8J8PAV7_9EURY</name>